<feature type="domain" description="YrhK" evidence="2">
    <location>
        <begin position="41"/>
        <end position="91"/>
    </location>
</feature>
<feature type="transmembrane region" description="Helical" evidence="1">
    <location>
        <begin position="33"/>
        <end position="60"/>
    </location>
</feature>
<keyword evidence="1" id="KW-0812">Transmembrane</keyword>
<organism evidence="3 4">
    <name type="scientific">Achlya hypogyna</name>
    <name type="common">Oomycete</name>
    <name type="synonym">Protoachlya hypogyna</name>
    <dbReference type="NCBI Taxonomy" id="1202772"/>
    <lineage>
        <taxon>Eukaryota</taxon>
        <taxon>Sar</taxon>
        <taxon>Stramenopiles</taxon>
        <taxon>Oomycota</taxon>
        <taxon>Saprolegniomycetes</taxon>
        <taxon>Saprolegniales</taxon>
        <taxon>Achlyaceae</taxon>
        <taxon>Achlya</taxon>
    </lineage>
</organism>
<keyword evidence="4" id="KW-1185">Reference proteome</keyword>
<comment type="caution">
    <text evidence="3">The sequence shown here is derived from an EMBL/GenBank/DDBJ whole genome shotgun (WGS) entry which is preliminary data.</text>
</comment>
<feature type="transmembrane region" description="Helical" evidence="1">
    <location>
        <begin position="230"/>
        <end position="251"/>
    </location>
</feature>
<feature type="transmembrane region" description="Helical" evidence="1">
    <location>
        <begin position="188"/>
        <end position="210"/>
    </location>
</feature>
<dbReference type="OrthoDB" id="369339at2759"/>
<feature type="transmembrane region" description="Helical" evidence="1">
    <location>
        <begin position="145"/>
        <end position="167"/>
    </location>
</feature>
<dbReference type="Proteomes" id="UP000243579">
    <property type="component" value="Unassembled WGS sequence"/>
</dbReference>
<dbReference type="EMBL" id="JNBR01000455">
    <property type="protein sequence ID" value="OQR92526.1"/>
    <property type="molecule type" value="Genomic_DNA"/>
</dbReference>
<dbReference type="InterPro" id="IPR025424">
    <property type="entry name" value="YrhK_domain"/>
</dbReference>
<name>A0A1V9Z3D9_ACHHY</name>
<keyword evidence="1" id="KW-1133">Transmembrane helix</keyword>
<evidence type="ECO:0000313" key="3">
    <source>
        <dbReference type="EMBL" id="OQR92526.1"/>
    </source>
</evidence>
<gene>
    <name evidence="3" type="ORF">ACHHYP_03608</name>
</gene>
<evidence type="ECO:0000256" key="1">
    <source>
        <dbReference type="SAM" id="Phobius"/>
    </source>
</evidence>
<sequence length="265" mass="28971">MHVNGHQVCAPAAPNAYVLSKTNGELMAWRRKLIFFALETSSVSYWLGGVAFLLGSLLFYPHSTSLAGESWWGSYCYLFGCFTFFWGSCIDSHEARIEHLNGPPGLLRFAPIAASGFNVLGSVQFVLGGVYYMPNYFAMAPTYGSWLFISGCITFCAGIAVDVARLASYAHASSTPVRRRWSHILSPWYLVALLNLVGNIFFIVGAYAYMPQFVGVTDAAVARVNLAFAASQFVVGSVCFTIAPLVQMFAINKDLSSPSVLYLQV</sequence>
<feature type="transmembrane region" description="Helical" evidence="1">
    <location>
        <begin position="109"/>
        <end position="133"/>
    </location>
</feature>
<keyword evidence="1" id="KW-0472">Membrane</keyword>
<dbReference type="AlphaFoldDB" id="A0A1V9Z3D9"/>
<evidence type="ECO:0000313" key="4">
    <source>
        <dbReference type="Proteomes" id="UP000243579"/>
    </source>
</evidence>
<reference evidence="3 4" key="1">
    <citation type="journal article" date="2014" name="Genome Biol. Evol.">
        <title>The secreted proteins of Achlya hypogyna and Thraustotheca clavata identify the ancestral oomycete secretome and reveal gene acquisitions by horizontal gene transfer.</title>
        <authorList>
            <person name="Misner I."/>
            <person name="Blouin N."/>
            <person name="Leonard G."/>
            <person name="Richards T.A."/>
            <person name="Lane C.E."/>
        </authorList>
    </citation>
    <scope>NUCLEOTIDE SEQUENCE [LARGE SCALE GENOMIC DNA]</scope>
    <source>
        <strain evidence="3 4">ATCC 48635</strain>
    </source>
</reference>
<dbReference type="Pfam" id="PF14145">
    <property type="entry name" value="YrhK"/>
    <property type="match status" value="2"/>
</dbReference>
<feature type="domain" description="YrhK" evidence="2">
    <location>
        <begin position="115"/>
        <end position="163"/>
    </location>
</feature>
<proteinExistence type="predicted"/>
<accession>A0A1V9Z3D9</accession>
<feature type="transmembrane region" description="Helical" evidence="1">
    <location>
        <begin position="72"/>
        <end position="89"/>
    </location>
</feature>
<protein>
    <recommendedName>
        <fullName evidence="2">YrhK domain-containing protein</fullName>
    </recommendedName>
</protein>
<evidence type="ECO:0000259" key="2">
    <source>
        <dbReference type="Pfam" id="PF14145"/>
    </source>
</evidence>